<reference evidence="3 4" key="1">
    <citation type="submission" date="2024-02" db="EMBL/GenBank/DDBJ databases">
        <title>De novo assembly and annotation of 12 fungi associated with fruit tree decline syndrome in Ontario, Canada.</title>
        <authorList>
            <person name="Sulman M."/>
            <person name="Ellouze W."/>
            <person name="Ilyukhin E."/>
        </authorList>
    </citation>
    <scope>NUCLEOTIDE SEQUENCE [LARGE SCALE GENOMIC DNA]</scope>
    <source>
        <strain evidence="3 4">M1-105</strain>
    </source>
</reference>
<protein>
    <recommendedName>
        <fullName evidence="2">DUF6594 domain-containing protein</fullName>
    </recommendedName>
</protein>
<gene>
    <name evidence="3" type="ORF">SLS56_008349</name>
</gene>
<feature type="domain" description="DUF6594" evidence="2">
    <location>
        <begin position="56"/>
        <end position="265"/>
    </location>
</feature>
<evidence type="ECO:0000259" key="2">
    <source>
        <dbReference type="Pfam" id="PF20237"/>
    </source>
</evidence>
<dbReference type="InterPro" id="IPR046529">
    <property type="entry name" value="DUF6594"/>
</dbReference>
<feature type="region of interest" description="Disordered" evidence="1">
    <location>
        <begin position="1"/>
        <end position="56"/>
    </location>
</feature>
<keyword evidence="4" id="KW-1185">Reference proteome</keyword>
<dbReference type="Pfam" id="PF20237">
    <property type="entry name" value="DUF6594"/>
    <property type="match status" value="1"/>
</dbReference>
<name>A0ABR3SKC3_9PEZI</name>
<evidence type="ECO:0000256" key="1">
    <source>
        <dbReference type="SAM" id="MobiDB-lite"/>
    </source>
</evidence>
<dbReference type="EMBL" id="JAJVDC020000122">
    <property type="protein sequence ID" value="KAL1623297.1"/>
    <property type="molecule type" value="Genomic_DNA"/>
</dbReference>
<evidence type="ECO:0000313" key="4">
    <source>
        <dbReference type="Proteomes" id="UP001521116"/>
    </source>
</evidence>
<dbReference type="Proteomes" id="UP001521116">
    <property type="component" value="Unassembled WGS sequence"/>
</dbReference>
<sequence>MANTQTPIIPLHHGPNITRPESATGSAELAEKNESVTNGAGGTLGATSPRDSPPGYPKLAEVMNTIPETAIFRRFGVLNSLNLLYLQAELMDIEQRLQEAQVADNIDLHGFKSLYAKNWYFLSASAQDGDQVQLKLAELVREKLEKYNAALVQQEKILSMNSPGQYDMDFVQRFLASDESGAAYALTGLDANVWGSFQYPKSRAQDLVTLKPRRNEDVFSNWVTEKGISMFFNLGFARFRKPSLVHGRVGYEDASLLRITYNITVKCANKVVEAYVNPSNCSKYRLV</sequence>
<organism evidence="3 4">
    <name type="scientific">Neofusicoccum ribis</name>
    <dbReference type="NCBI Taxonomy" id="45134"/>
    <lineage>
        <taxon>Eukaryota</taxon>
        <taxon>Fungi</taxon>
        <taxon>Dikarya</taxon>
        <taxon>Ascomycota</taxon>
        <taxon>Pezizomycotina</taxon>
        <taxon>Dothideomycetes</taxon>
        <taxon>Dothideomycetes incertae sedis</taxon>
        <taxon>Botryosphaeriales</taxon>
        <taxon>Botryosphaeriaceae</taxon>
        <taxon>Neofusicoccum</taxon>
    </lineage>
</organism>
<dbReference type="PANTHER" id="PTHR34502">
    <property type="entry name" value="DUF6594 DOMAIN-CONTAINING PROTEIN-RELATED"/>
    <property type="match status" value="1"/>
</dbReference>
<evidence type="ECO:0000313" key="3">
    <source>
        <dbReference type="EMBL" id="KAL1623297.1"/>
    </source>
</evidence>
<proteinExistence type="predicted"/>
<dbReference type="PANTHER" id="PTHR34502:SF5">
    <property type="entry name" value="DUF6594 DOMAIN-CONTAINING PROTEIN"/>
    <property type="match status" value="1"/>
</dbReference>
<comment type="caution">
    <text evidence="3">The sequence shown here is derived from an EMBL/GenBank/DDBJ whole genome shotgun (WGS) entry which is preliminary data.</text>
</comment>
<accession>A0ABR3SKC3</accession>